<dbReference type="Gene3D" id="3.40.50.300">
    <property type="entry name" value="P-loop containing nucleotide triphosphate hydrolases"/>
    <property type="match status" value="1"/>
</dbReference>
<dbReference type="Proteomes" id="UP000663829">
    <property type="component" value="Unassembled WGS sequence"/>
</dbReference>
<feature type="domain" description="VLIG-type G" evidence="1">
    <location>
        <begin position="406"/>
        <end position="471"/>
    </location>
</feature>
<sequence>MKDHKDPYIREAARFIKRAWLEQAMKYSHIPLINCEIERVMSDAWNPSMTPINIPFRQLMSKEDINNYQDAVINLENILEKENFPLPINDNHNGEEIVNIIRTVYHIIYNSNLTVDFNLLPAILIRDKMKSFLHTVAIYCLNASKKLGVVLPALQHLFNSETISRLKQDSIYLDQKLFYRPVLSKTSVLDVIQNQDYSTLRQNKLLLRNSFNTESKYRIQFNRLKNDYSEQRALEHKIREEEHYRHSVTFDIETLDIIKTFTNILSHPNFDQRIIATNEMINGIDDYSVPVIQDVRRKRDEAFNAYQQAIRQKINGDFLKTKFIEAKATYAATLVSVEHLWRECSHLHTCDPARYYYYPEMVAQYLIDGFPIELLGGDAGMTCDKWVGTVLKVLNTKLQSITKKNDINIFVLSILGVQSSDKSTLLNMMLGVRFRSSAGQCTRGVNIQLIKVEDRDEYDYMLLMDTEGNPE</sequence>
<dbReference type="PROSITE" id="PS51717">
    <property type="entry name" value="G_VLIG"/>
    <property type="match status" value="1"/>
</dbReference>
<dbReference type="Proteomes" id="UP000681722">
    <property type="component" value="Unassembled WGS sequence"/>
</dbReference>
<dbReference type="Pfam" id="PF25683">
    <property type="entry name" value="URGCP_GTPase"/>
    <property type="match status" value="1"/>
</dbReference>
<proteinExistence type="predicted"/>
<reference evidence="2" key="1">
    <citation type="submission" date="2021-02" db="EMBL/GenBank/DDBJ databases">
        <authorList>
            <person name="Nowell W R."/>
        </authorList>
    </citation>
    <scope>NUCLEOTIDE SEQUENCE</scope>
</reference>
<dbReference type="InterPro" id="IPR030383">
    <property type="entry name" value="G_VLIG_dom"/>
</dbReference>
<keyword evidence="4" id="KW-1185">Reference proteome</keyword>
<accession>A0A815CUF9</accession>
<dbReference type="OrthoDB" id="1597724at2759"/>
<dbReference type="AlphaFoldDB" id="A0A815CUF9"/>
<name>A0A815CUF9_9BILA</name>
<dbReference type="SUPFAM" id="SSF52540">
    <property type="entry name" value="P-loop containing nucleoside triphosphate hydrolases"/>
    <property type="match status" value="1"/>
</dbReference>
<comment type="caution">
    <text evidence="2">The sequence shown here is derived from an EMBL/GenBank/DDBJ whole genome shotgun (WGS) entry which is preliminary data.</text>
</comment>
<organism evidence="2 4">
    <name type="scientific">Didymodactylos carnosus</name>
    <dbReference type="NCBI Taxonomy" id="1234261"/>
    <lineage>
        <taxon>Eukaryota</taxon>
        <taxon>Metazoa</taxon>
        <taxon>Spiralia</taxon>
        <taxon>Gnathifera</taxon>
        <taxon>Rotifera</taxon>
        <taxon>Eurotatoria</taxon>
        <taxon>Bdelloidea</taxon>
        <taxon>Philodinida</taxon>
        <taxon>Philodinidae</taxon>
        <taxon>Didymodactylos</taxon>
    </lineage>
</organism>
<gene>
    <name evidence="2" type="ORF">GPM918_LOCUS27908</name>
    <name evidence="3" type="ORF">SRO942_LOCUS28327</name>
</gene>
<dbReference type="PANTHER" id="PTHR22796:SF1">
    <property type="entry name" value="VWFA DOMAIN-CONTAINING PROTEIN"/>
    <property type="match status" value="1"/>
</dbReference>
<dbReference type="InterPro" id="IPR027417">
    <property type="entry name" value="P-loop_NTPase"/>
</dbReference>
<evidence type="ECO:0000313" key="2">
    <source>
        <dbReference type="EMBL" id="CAF1288386.1"/>
    </source>
</evidence>
<dbReference type="PANTHER" id="PTHR22796">
    <property type="entry name" value="URG4-RELATED"/>
    <property type="match status" value="1"/>
</dbReference>
<evidence type="ECO:0000259" key="1">
    <source>
        <dbReference type="PROSITE" id="PS51717"/>
    </source>
</evidence>
<evidence type="ECO:0000313" key="4">
    <source>
        <dbReference type="Proteomes" id="UP000663829"/>
    </source>
</evidence>
<dbReference type="GO" id="GO:0005525">
    <property type="term" value="F:GTP binding"/>
    <property type="evidence" value="ECO:0007669"/>
    <property type="project" value="InterPro"/>
</dbReference>
<protein>
    <recommendedName>
        <fullName evidence="1">VLIG-type G domain-containing protein</fullName>
    </recommendedName>
</protein>
<evidence type="ECO:0000313" key="3">
    <source>
        <dbReference type="EMBL" id="CAF4092137.1"/>
    </source>
</evidence>
<dbReference type="EMBL" id="CAJOBC010031439">
    <property type="protein sequence ID" value="CAF4092137.1"/>
    <property type="molecule type" value="Genomic_DNA"/>
</dbReference>
<dbReference type="EMBL" id="CAJNOQ010011937">
    <property type="protein sequence ID" value="CAF1288386.1"/>
    <property type="molecule type" value="Genomic_DNA"/>
</dbReference>